<organism evidence="1 2">
    <name type="scientific">Microbulbifer celer</name>
    <dbReference type="NCBI Taxonomy" id="435905"/>
    <lineage>
        <taxon>Bacteria</taxon>
        <taxon>Pseudomonadati</taxon>
        <taxon>Pseudomonadota</taxon>
        <taxon>Gammaproteobacteria</taxon>
        <taxon>Cellvibrionales</taxon>
        <taxon>Microbulbiferaceae</taxon>
        <taxon>Microbulbifer</taxon>
    </lineage>
</organism>
<comment type="caution">
    <text evidence="1">The sequence shown here is derived from an EMBL/GenBank/DDBJ whole genome shotgun (WGS) entry which is preliminary data.</text>
</comment>
<sequence length="154" mass="18013">MKIILTALLFLVPINSMATIFFVEVRPIELKEMRDNEYKFTFVNLGPPWVQNKDNPKIIDLFISYRPSCLEDNAINFGLVSEKSEREENYQSSIELLKNQVETNEAFIFGLNARSLDEDTYITSNVRTHYGHMRQKKVVWAVGTYYSRTECLKM</sequence>
<reference evidence="2" key="1">
    <citation type="journal article" date="2019" name="Int. J. Syst. Evol. Microbiol.">
        <title>The Global Catalogue of Microorganisms (GCM) 10K type strain sequencing project: providing services to taxonomists for standard genome sequencing and annotation.</title>
        <authorList>
            <consortium name="The Broad Institute Genomics Platform"/>
            <consortium name="The Broad Institute Genome Sequencing Center for Infectious Disease"/>
            <person name="Wu L."/>
            <person name="Ma J."/>
        </authorList>
    </citation>
    <scope>NUCLEOTIDE SEQUENCE [LARGE SCALE GENOMIC DNA]</scope>
    <source>
        <strain evidence="2">CCUG 54356</strain>
    </source>
</reference>
<dbReference type="EMBL" id="JBHTLR010000013">
    <property type="protein sequence ID" value="MFD1217305.1"/>
    <property type="molecule type" value="Genomic_DNA"/>
</dbReference>
<protein>
    <submittedName>
        <fullName evidence="1">Uncharacterized protein</fullName>
    </submittedName>
</protein>
<evidence type="ECO:0000313" key="1">
    <source>
        <dbReference type="EMBL" id="MFD1217305.1"/>
    </source>
</evidence>
<name>A0ABW3UBX6_9GAMM</name>
<gene>
    <name evidence="1" type="ORF">ACFQ2X_11900</name>
</gene>
<dbReference type="RefSeq" id="WP_230435948.1">
    <property type="nucleotide sequence ID" value="NZ_CP087715.1"/>
</dbReference>
<keyword evidence="2" id="KW-1185">Reference proteome</keyword>
<evidence type="ECO:0000313" key="2">
    <source>
        <dbReference type="Proteomes" id="UP001597264"/>
    </source>
</evidence>
<accession>A0ABW3UBX6</accession>
<dbReference type="Proteomes" id="UP001597264">
    <property type="component" value="Unassembled WGS sequence"/>
</dbReference>
<proteinExistence type="predicted"/>